<dbReference type="Proteomes" id="UP001202402">
    <property type="component" value="Unassembled WGS sequence"/>
</dbReference>
<protein>
    <submittedName>
        <fullName evidence="2">Nucleoside/nucleotide kinase family protein</fullName>
    </submittedName>
</protein>
<reference evidence="2 3" key="1">
    <citation type="submission" date="2022-02" db="EMBL/GenBank/DDBJ databases">
        <title>Genome of Erysipelotrichaceae sp. nov. NSJ-176 isolated from human feces.</title>
        <authorList>
            <person name="Abdugheni R."/>
        </authorList>
    </citation>
    <scope>NUCLEOTIDE SEQUENCE [LARGE SCALE GENOMIC DNA]</scope>
    <source>
        <strain evidence="2 3">NSJ-176</strain>
    </source>
</reference>
<accession>A0ABS9R5J8</accession>
<dbReference type="Pfam" id="PF00485">
    <property type="entry name" value="PRK"/>
    <property type="match status" value="1"/>
</dbReference>
<dbReference type="PANTHER" id="PTHR10285">
    <property type="entry name" value="URIDINE KINASE"/>
    <property type="match status" value="1"/>
</dbReference>
<dbReference type="NCBIfam" id="NF006745">
    <property type="entry name" value="PRK09270.1-4"/>
    <property type="match status" value="1"/>
</dbReference>
<dbReference type="GO" id="GO:0016301">
    <property type="term" value="F:kinase activity"/>
    <property type="evidence" value="ECO:0007669"/>
    <property type="project" value="UniProtKB-KW"/>
</dbReference>
<comment type="caution">
    <text evidence="2">The sequence shown here is derived from an EMBL/GenBank/DDBJ whole genome shotgun (WGS) entry which is preliminary data.</text>
</comment>
<dbReference type="EMBL" id="JAKVPQ010000004">
    <property type="protein sequence ID" value="MCH4284917.1"/>
    <property type="molecule type" value="Genomic_DNA"/>
</dbReference>
<dbReference type="InterPro" id="IPR006083">
    <property type="entry name" value="PRK/URK"/>
</dbReference>
<dbReference type="SUPFAM" id="SSF52540">
    <property type="entry name" value="P-loop containing nucleoside triphosphate hydrolases"/>
    <property type="match status" value="1"/>
</dbReference>
<evidence type="ECO:0000259" key="1">
    <source>
        <dbReference type="Pfam" id="PF00485"/>
    </source>
</evidence>
<proteinExistence type="predicted"/>
<name>A0ABS9R5J8_9FIRM</name>
<keyword evidence="3" id="KW-1185">Reference proteome</keyword>
<dbReference type="Gene3D" id="3.40.50.300">
    <property type="entry name" value="P-loop containing nucleotide triphosphate hydrolases"/>
    <property type="match status" value="1"/>
</dbReference>
<evidence type="ECO:0000313" key="2">
    <source>
        <dbReference type="EMBL" id="MCH4284917.1"/>
    </source>
</evidence>
<keyword evidence="2" id="KW-0808">Transferase</keyword>
<feature type="domain" description="Phosphoribulokinase/uridine kinase" evidence="1">
    <location>
        <begin position="47"/>
        <end position="199"/>
    </location>
</feature>
<organism evidence="2 3">
    <name type="scientific">Amedibacillus hominis</name>
    <dbReference type="NCBI Taxonomy" id="2897776"/>
    <lineage>
        <taxon>Bacteria</taxon>
        <taxon>Bacillati</taxon>
        <taxon>Bacillota</taxon>
        <taxon>Erysipelotrichia</taxon>
        <taxon>Erysipelotrichales</taxon>
        <taxon>Erysipelotrichaceae</taxon>
        <taxon>Amedibacillus</taxon>
    </lineage>
</organism>
<sequence length="244" mass="28057">MKQYTFDINGHQVEAEYEETFIEEVVKPLMKQWEEMVEKKKHRIIVFLAAPPAAGKSTLAALFEYLSIQEGGKRIQALGMDGFHHYQSYILSHSVEVDGKMVSMKSVKGCPESFDYKRFKTLLEKVKEEDIRWPYYNRVKHDVEDDVIAVHAPIIVLEGNYLLLDEAPWKELQTMCDDSIFITTNSDAVKTRLINRKMKGGALPHEAVAFYENSDGKNVERVLAHKLPAHTTLIYDGKTYKKSK</sequence>
<evidence type="ECO:0000313" key="3">
    <source>
        <dbReference type="Proteomes" id="UP001202402"/>
    </source>
</evidence>
<dbReference type="RefSeq" id="WP_117452796.1">
    <property type="nucleotide sequence ID" value="NZ_JAKVPQ010000004.1"/>
</dbReference>
<keyword evidence="2" id="KW-0418">Kinase</keyword>
<dbReference type="InterPro" id="IPR027417">
    <property type="entry name" value="P-loop_NTPase"/>
</dbReference>
<gene>
    <name evidence="2" type="ORF">LQE99_07200</name>
</gene>